<dbReference type="PANTHER" id="PTHR10587:SF133">
    <property type="entry name" value="CHITIN DEACETYLASE 1-RELATED"/>
    <property type="match status" value="1"/>
</dbReference>
<reference evidence="6 7" key="1">
    <citation type="journal article" date="2009" name="Int. J. Syst. Evol. Microbiol.">
        <title>Paenibacillus contaminans sp. nov., isolated from a contaminated laboratory plate.</title>
        <authorList>
            <person name="Chou J.H."/>
            <person name="Lee J.H."/>
            <person name="Lin M.C."/>
            <person name="Chang P.S."/>
            <person name="Arun A.B."/>
            <person name="Young C.C."/>
            <person name="Chen W.M."/>
        </authorList>
    </citation>
    <scope>NUCLEOTIDE SEQUENCE [LARGE SCALE GENOMIC DNA]</scope>
    <source>
        <strain evidence="6 7">CKOBP-6</strain>
    </source>
</reference>
<dbReference type="GO" id="GO:0046872">
    <property type="term" value="F:metal ion binding"/>
    <property type="evidence" value="ECO:0007669"/>
    <property type="project" value="UniProtKB-KW"/>
</dbReference>
<dbReference type="SUPFAM" id="SSF88713">
    <property type="entry name" value="Glycoside hydrolase/deacetylase"/>
    <property type="match status" value="1"/>
</dbReference>
<evidence type="ECO:0000313" key="7">
    <source>
        <dbReference type="Proteomes" id="UP000250369"/>
    </source>
</evidence>
<dbReference type="GO" id="GO:0016020">
    <property type="term" value="C:membrane"/>
    <property type="evidence" value="ECO:0007669"/>
    <property type="project" value="TreeGrafter"/>
</dbReference>
<comment type="caution">
    <text evidence="6">The sequence shown here is derived from an EMBL/GenBank/DDBJ whole genome shotgun (WGS) entry which is preliminary data.</text>
</comment>
<dbReference type="InterPro" id="IPR011330">
    <property type="entry name" value="Glyco_hydro/deAcase_b/a-brl"/>
</dbReference>
<keyword evidence="4" id="KW-0732">Signal</keyword>
<dbReference type="Pfam" id="PF01522">
    <property type="entry name" value="Polysacc_deac_1"/>
    <property type="match status" value="1"/>
</dbReference>
<keyword evidence="7" id="KW-1185">Reference proteome</keyword>
<feature type="region of interest" description="Disordered" evidence="3">
    <location>
        <begin position="28"/>
        <end position="68"/>
    </location>
</feature>
<dbReference type="CDD" id="cd10917">
    <property type="entry name" value="CE4_NodB_like_6s_7s"/>
    <property type="match status" value="1"/>
</dbReference>
<dbReference type="PANTHER" id="PTHR10587">
    <property type="entry name" value="GLYCOSYL TRANSFERASE-RELATED"/>
    <property type="match status" value="1"/>
</dbReference>
<name>A0A329MFT9_9BACL</name>
<keyword evidence="2" id="KW-0378">Hydrolase</keyword>
<dbReference type="RefSeq" id="WP_113033741.1">
    <property type="nucleotide sequence ID" value="NZ_QMFB01000016.1"/>
</dbReference>
<protein>
    <submittedName>
        <fullName evidence="6">Polysaccharide deacetylase family protein</fullName>
    </submittedName>
</protein>
<feature type="domain" description="NodB homology" evidence="5">
    <location>
        <begin position="98"/>
        <end position="279"/>
    </location>
</feature>
<dbReference type="OrthoDB" id="9806342at2"/>
<dbReference type="PROSITE" id="PS51257">
    <property type="entry name" value="PROKAR_LIPOPROTEIN"/>
    <property type="match status" value="1"/>
</dbReference>
<evidence type="ECO:0000256" key="4">
    <source>
        <dbReference type="SAM" id="SignalP"/>
    </source>
</evidence>
<proteinExistence type="predicted"/>
<feature type="chain" id="PRO_5016235365" evidence="4">
    <location>
        <begin position="19"/>
        <end position="287"/>
    </location>
</feature>
<evidence type="ECO:0000259" key="5">
    <source>
        <dbReference type="PROSITE" id="PS51677"/>
    </source>
</evidence>
<dbReference type="InterPro" id="IPR050248">
    <property type="entry name" value="Polysacc_deacetylase_ArnD"/>
</dbReference>
<dbReference type="GO" id="GO:0005975">
    <property type="term" value="P:carbohydrate metabolic process"/>
    <property type="evidence" value="ECO:0007669"/>
    <property type="project" value="InterPro"/>
</dbReference>
<dbReference type="EMBL" id="QMFB01000016">
    <property type="protein sequence ID" value="RAV18552.1"/>
    <property type="molecule type" value="Genomic_DNA"/>
</dbReference>
<evidence type="ECO:0000256" key="2">
    <source>
        <dbReference type="ARBA" id="ARBA00022801"/>
    </source>
</evidence>
<evidence type="ECO:0000256" key="3">
    <source>
        <dbReference type="SAM" id="MobiDB-lite"/>
    </source>
</evidence>
<accession>A0A329MFT9</accession>
<dbReference type="Proteomes" id="UP000250369">
    <property type="component" value="Unassembled WGS sequence"/>
</dbReference>
<dbReference type="Gene3D" id="3.20.20.370">
    <property type="entry name" value="Glycoside hydrolase/deacetylase"/>
    <property type="match status" value="1"/>
</dbReference>
<feature type="compositionally biased region" description="Low complexity" evidence="3">
    <location>
        <begin position="30"/>
        <end position="51"/>
    </location>
</feature>
<dbReference type="GO" id="GO:0016810">
    <property type="term" value="F:hydrolase activity, acting on carbon-nitrogen (but not peptide) bonds"/>
    <property type="evidence" value="ECO:0007669"/>
    <property type="project" value="InterPro"/>
</dbReference>
<feature type="signal peptide" evidence="4">
    <location>
        <begin position="1"/>
        <end position="18"/>
    </location>
</feature>
<gene>
    <name evidence="6" type="ORF">DQG23_24945</name>
</gene>
<dbReference type="InterPro" id="IPR002509">
    <property type="entry name" value="NODB_dom"/>
</dbReference>
<keyword evidence="1" id="KW-0479">Metal-binding</keyword>
<evidence type="ECO:0000313" key="6">
    <source>
        <dbReference type="EMBL" id="RAV18552.1"/>
    </source>
</evidence>
<organism evidence="6 7">
    <name type="scientific">Paenibacillus contaminans</name>
    <dbReference type="NCBI Taxonomy" id="450362"/>
    <lineage>
        <taxon>Bacteria</taxon>
        <taxon>Bacillati</taxon>
        <taxon>Bacillota</taxon>
        <taxon>Bacilli</taxon>
        <taxon>Bacillales</taxon>
        <taxon>Paenibacillaceae</taxon>
        <taxon>Paenibacillus</taxon>
    </lineage>
</organism>
<dbReference type="AlphaFoldDB" id="A0A329MFT9"/>
<sequence length="287" mass="31583">MKSMKLAAICSLALFAAACQNGPDVPSSMPLHSATPSLPASSAAPETTSAPFGTASVQPSALPSLEPTKPAEQAAAKTYRMNNNYDIVPIDPNAATKKVVLLTFDDGPKEKEMIDGLIDTLDKHKAKALFFVNGYRIKQHPELLKLIHDRGQIVGNHSWDHVDLKKETNASIDKQIGDVQTIVQETIGSKPQFFRPPFGSSNDYVKEKAKAEHMLFMTWSNGSLDWDEKATKKTPELVIQKVLDQLHPGSNILMHELPWTVQALDGLLTKLEEKGYSFVDPRAIEIE</sequence>
<evidence type="ECO:0000256" key="1">
    <source>
        <dbReference type="ARBA" id="ARBA00022723"/>
    </source>
</evidence>
<dbReference type="PROSITE" id="PS51677">
    <property type="entry name" value="NODB"/>
    <property type="match status" value="1"/>
</dbReference>